<dbReference type="AlphaFoldDB" id="A0A3R7HN65"/>
<dbReference type="InterPro" id="IPR036188">
    <property type="entry name" value="FAD/NAD-bd_sf"/>
</dbReference>
<comment type="caution">
    <text evidence="3">The sequence shown here is derived from an EMBL/GenBank/DDBJ whole genome shotgun (WGS) entry which is preliminary data.</text>
</comment>
<protein>
    <submittedName>
        <fullName evidence="3">NAD(P)/FAD-dependent oxidoreductase</fullName>
    </submittedName>
</protein>
<dbReference type="PRINTS" id="PR00419">
    <property type="entry name" value="ADXRDTASE"/>
</dbReference>
<gene>
    <name evidence="3" type="ORF">SFRA_002990</name>
</gene>
<dbReference type="SUPFAM" id="SSF51905">
    <property type="entry name" value="FAD/NAD(P)-binding domain"/>
    <property type="match status" value="1"/>
</dbReference>
<sequence>MARIAVIGAGTGAMAAAARLAVAGHRVAVYERAETYGGALRRFERDGFGFDTGPGLLHLPAVFRDLFIKTGKEPLESCVALEQADPASRHLFADGTDLSLPGTSRAGVIRALDAALGAGAGERWGGLLGSARETWEATRRPLLEEPLPRDRTGLERDPHPAPSGRKLLGLRRTRPPGSLAELARRELRDPRLAALLESHALAYGFDPRTVPASAAVLPYLEHTFGSWYVRGGLRALAEALYERCRARGVEFTFGAEVTGVLVENGRAAGLELRDGGRVAAEAVVSGVDARLLYDRLLPPEAGAPSAPPPTAAPPGHGRFSLLLALRGPRPEGTAHRTVLHAADPATERAGLDGDFGSLCDRPTVTVLRPGDPALLPDAGQETAVLSVTVPPHAPGGTGAEGTLDWTAGGHAERFADAVLAAAGKAGLDLESRLLWQEVRTPADTERETGVPGGSVPGPALAGAGGAFLRAANRDAGVNGLYLVGGSAHPGGGLAHTGMSGALVAGLIVNGDDWRGSR</sequence>
<dbReference type="PANTHER" id="PTHR43734:SF1">
    <property type="entry name" value="PHYTOENE DESATURASE"/>
    <property type="match status" value="1"/>
</dbReference>
<name>A0A3R7HN65_9ACTN</name>
<dbReference type="Proteomes" id="UP000028058">
    <property type="component" value="Unassembled WGS sequence"/>
</dbReference>
<dbReference type="Pfam" id="PF01593">
    <property type="entry name" value="Amino_oxidase"/>
    <property type="match status" value="1"/>
</dbReference>
<dbReference type="GO" id="GO:0016491">
    <property type="term" value="F:oxidoreductase activity"/>
    <property type="evidence" value="ECO:0007669"/>
    <property type="project" value="InterPro"/>
</dbReference>
<dbReference type="EMBL" id="JNAD02000001">
    <property type="protein sequence ID" value="RKM99176.1"/>
    <property type="molecule type" value="Genomic_DNA"/>
</dbReference>
<organism evidence="3 4">
    <name type="scientific">Streptomyces xinghaiensis</name>
    <dbReference type="NCBI Taxonomy" id="1038928"/>
    <lineage>
        <taxon>Bacteria</taxon>
        <taxon>Bacillati</taxon>
        <taxon>Actinomycetota</taxon>
        <taxon>Actinomycetes</taxon>
        <taxon>Kitasatosporales</taxon>
        <taxon>Streptomycetaceae</taxon>
        <taxon>Streptomyces</taxon>
    </lineage>
</organism>
<accession>A0A3R7HN65</accession>
<feature type="compositionally biased region" description="Basic and acidic residues" evidence="1">
    <location>
        <begin position="139"/>
        <end position="159"/>
    </location>
</feature>
<dbReference type="Gene3D" id="3.50.50.60">
    <property type="entry name" value="FAD/NAD(P)-binding domain"/>
    <property type="match status" value="2"/>
</dbReference>
<evidence type="ECO:0000259" key="2">
    <source>
        <dbReference type="Pfam" id="PF01593"/>
    </source>
</evidence>
<proteinExistence type="predicted"/>
<feature type="domain" description="Amine oxidase" evidence="2">
    <location>
        <begin position="14"/>
        <end position="298"/>
    </location>
</feature>
<dbReference type="OrthoDB" id="9774675at2"/>
<evidence type="ECO:0000256" key="1">
    <source>
        <dbReference type="SAM" id="MobiDB-lite"/>
    </source>
</evidence>
<feature type="region of interest" description="Disordered" evidence="1">
    <location>
        <begin position="139"/>
        <end position="170"/>
    </location>
</feature>
<evidence type="ECO:0000313" key="4">
    <source>
        <dbReference type="Proteomes" id="UP000028058"/>
    </source>
</evidence>
<dbReference type="InterPro" id="IPR002937">
    <property type="entry name" value="Amino_oxidase"/>
</dbReference>
<dbReference type="PANTHER" id="PTHR43734">
    <property type="entry name" value="PHYTOENE DESATURASE"/>
    <property type="match status" value="1"/>
</dbReference>
<keyword evidence="4" id="KW-1185">Reference proteome</keyword>
<reference evidence="3 4" key="1">
    <citation type="journal article" date="2014" name="Genome Announc.">
        <title>Draft Genome Sequence of Streptomyces fradiae ATCC 19609, a Strain Highly Sensitive to Antibiotics.</title>
        <authorList>
            <person name="Bekker O.B."/>
            <person name="Klimina K.M."/>
            <person name="Vatlin A.A."/>
            <person name="Zakharevich N.V."/>
            <person name="Kasianov A.S."/>
            <person name="Danilenko V.N."/>
        </authorList>
    </citation>
    <scope>NUCLEOTIDE SEQUENCE [LARGE SCALE GENOMIC DNA]</scope>
    <source>
        <strain evidence="3 4">ATCC 19609</strain>
    </source>
</reference>
<evidence type="ECO:0000313" key="3">
    <source>
        <dbReference type="EMBL" id="RKM99176.1"/>
    </source>
</evidence>
<dbReference type="RefSeq" id="WP_050364010.1">
    <property type="nucleotide sequence ID" value="NZ_CP134822.1"/>
</dbReference>